<dbReference type="AlphaFoldDB" id="A0A914KUM5"/>
<evidence type="ECO:0000256" key="1">
    <source>
        <dbReference type="SAM" id="MobiDB-lite"/>
    </source>
</evidence>
<evidence type="ECO:0000313" key="2">
    <source>
        <dbReference type="Proteomes" id="UP000887563"/>
    </source>
</evidence>
<name>A0A914KUM5_MELIC</name>
<feature type="compositionally biased region" description="Polar residues" evidence="1">
    <location>
        <begin position="800"/>
        <end position="813"/>
    </location>
</feature>
<dbReference type="WBParaSite" id="Minc3s00096g04422">
    <property type="protein sequence ID" value="Minc3s00096g04422"/>
    <property type="gene ID" value="Minc3s00096g04422"/>
</dbReference>
<accession>A0A914KUM5</accession>
<feature type="compositionally biased region" description="Basic and acidic residues" evidence="1">
    <location>
        <begin position="694"/>
        <end position="703"/>
    </location>
</feature>
<dbReference type="Proteomes" id="UP000887563">
    <property type="component" value="Unplaced"/>
</dbReference>
<protein>
    <submittedName>
        <fullName evidence="3">C2H2-type domain-containing protein</fullName>
    </submittedName>
</protein>
<reference evidence="3" key="1">
    <citation type="submission" date="2022-11" db="UniProtKB">
        <authorList>
            <consortium name="WormBaseParasite"/>
        </authorList>
    </citation>
    <scope>IDENTIFICATION</scope>
</reference>
<feature type="region of interest" description="Disordered" evidence="1">
    <location>
        <begin position="694"/>
        <end position="813"/>
    </location>
</feature>
<evidence type="ECO:0000313" key="3">
    <source>
        <dbReference type="WBParaSite" id="Minc3s00096g04422"/>
    </source>
</evidence>
<feature type="region of interest" description="Disordered" evidence="1">
    <location>
        <begin position="277"/>
        <end position="296"/>
    </location>
</feature>
<organism evidence="2 3">
    <name type="scientific">Meloidogyne incognita</name>
    <name type="common">Southern root-knot nematode worm</name>
    <name type="synonym">Oxyuris incognita</name>
    <dbReference type="NCBI Taxonomy" id="6306"/>
    <lineage>
        <taxon>Eukaryota</taxon>
        <taxon>Metazoa</taxon>
        <taxon>Ecdysozoa</taxon>
        <taxon>Nematoda</taxon>
        <taxon>Chromadorea</taxon>
        <taxon>Rhabditida</taxon>
        <taxon>Tylenchina</taxon>
        <taxon>Tylenchomorpha</taxon>
        <taxon>Tylenchoidea</taxon>
        <taxon>Meloidogynidae</taxon>
        <taxon>Meloidogyninae</taxon>
        <taxon>Meloidogyne</taxon>
        <taxon>Meloidogyne incognita group</taxon>
    </lineage>
</organism>
<proteinExistence type="predicted"/>
<keyword evidence="2" id="KW-1185">Reference proteome</keyword>
<feature type="compositionally biased region" description="Basic and acidic residues" evidence="1">
    <location>
        <begin position="744"/>
        <end position="758"/>
    </location>
</feature>
<feature type="compositionally biased region" description="Acidic residues" evidence="1">
    <location>
        <begin position="713"/>
        <end position="731"/>
    </location>
</feature>
<feature type="compositionally biased region" description="Polar residues" evidence="1">
    <location>
        <begin position="764"/>
        <end position="774"/>
    </location>
</feature>
<feature type="region of interest" description="Disordered" evidence="1">
    <location>
        <begin position="587"/>
        <end position="631"/>
    </location>
</feature>
<feature type="compositionally biased region" description="Polar residues" evidence="1">
    <location>
        <begin position="781"/>
        <end position="792"/>
    </location>
</feature>
<sequence>MSISLKNSDNDLTALNNSINSLNDDKSMTDDSANDCCIIEDNKEIEEEVQKLMMDMLQNKIFDDGAPTQDEILKILRNRFNPYQLNASKATRYVNEMFGKTILTEDGARNLFRIFSDGKTNRVNHELLEKRFKENPKISAAELAIGICSKSSAMRWLIKKNEDVESNKEGDKTPYSAKLRKRKAGQMADNVNKEKEIVRKGHTAVQERTDGQHSICQIDPVTKKRFYEPHKRPDCDDIYCLSSVTQIGERICNIENKMIELEELFFALVKKNTSGNNKITNNNHQQQQQPSSFFSQQQFLQQQNVRQFAPTNNFNGTRAILGCSLRNILPIQGRNEQIYRPNTSYNTSSQVQQRIIAPTQPFAVNTRPPPRLPIASATATISTTRPLEGYPMPRQLNIIRPQINENSSYKPLDIPHKELKNGVRVFFMDITTSSQNTCPVCFGVFPVFMDITTSSQNTCPVCFGVFPGIIFTDRSASVIQNVHLKRHTSGPLEAFYCQICSHCVTQPRVLFLSLPSIVQHLINSHGMPKNVKHDNFYIRNFNNSETTEALQHFIANQLKLSITQLITEMNSSNLNWAKTMPYGQFVKSFNPPTNTKNKQKVDNTKNNQQNKKKKKRGREETPPFDLNGDPLDKLLKCPSQCTLIQRHRTHMKRKQVTVKQILEPIKMQNVIIDLSLIGLAKYIDYKNDKGQIRSDKQIRKDGNEGGSNPLTLDDSEDKTDESEDNEDEETSSNDSDYSPKKANKGFETRKRKKMESSERSSSTNVVDQLQQHRLQQIIEKNLNNTPSSSQSLPAHKGLMNFTSNSPLSSNGVQNVVCKTEPANQQH</sequence>